<dbReference type="GO" id="GO:0072344">
    <property type="term" value="P:rescue of stalled ribosome"/>
    <property type="evidence" value="ECO:0007669"/>
    <property type="project" value="UniProtKB-UniRule"/>
</dbReference>
<dbReference type="PATRIC" id="fig|480391.4.peg.113"/>
<evidence type="ECO:0000259" key="6">
    <source>
        <dbReference type="Pfam" id="PF05670"/>
    </source>
</evidence>
<dbReference type="PANTHER" id="PTHR15239">
    <property type="entry name" value="NUCLEAR EXPORT MEDIATOR FACTOR NEMF"/>
    <property type="match status" value="1"/>
</dbReference>
<evidence type="ECO:0000256" key="4">
    <source>
        <dbReference type="ARBA" id="ARBA00022917"/>
    </source>
</evidence>
<dbReference type="PANTHER" id="PTHR15239:SF6">
    <property type="entry name" value="RIBOSOME QUALITY CONTROL COMPLEX SUBUNIT NEMF"/>
    <property type="match status" value="1"/>
</dbReference>
<evidence type="ECO:0000256" key="3">
    <source>
        <dbReference type="ARBA" id="ARBA00022884"/>
    </source>
</evidence>
<evidence type="ECO:0000256" key="2">
    <source>
        <dbReference type="ARBA" id="ARBA00022730"/>
    </source>
</evidence>
<keyword evidence="1 5" id="KW-0820">tRNA-binding</keyword>
<accession>A0A0R2NKM6</accession>
<dbReference type="AlphaFoldDB" id="A0A0R2NKM6"/>
<keyword evidence="5" id="KW-0175">Coiled coil</keyword>
<comment type="similarity">
    <text evidence="5">Belongs to the NEMF family.</text>
</comment>
<keyword evidence="2 5" id="KW-0699">rRNA-binding</keyword>
<name>A0A0R2NKM6_9LACO</name>
<feature type="domain" description="NFACT RNA-binding" evidence="6">
    <location>
        <begin position="457"/>
        <end position="548"/>
    </location>
</feature>
<keyword evidence="8" id="KW-1185">Reference proteome</keyword>
<dbReference type="HAMAP" id="MF_00844_B">
    <property type="entry name" value="RqcH_B"/>
    <property type="match status" value="1"/>
</dbReference>
<comment type="function">
    <text evidence="5">Key component of the ribosome quality control system (RQC), a ribosome-associated complex that mediates the extraction of incompletely synthesized nascent chains from stalled ribosomes and their subsequent degradation. RqcH recruits Ala-charged tRNA, and with RqcP directs the elongation of stalled nascent chains on 50S ribosomal subunits, leading to non-templated C-terminal alanine extensions (Ala tail). The Ala tail promotes nascent chain degradation. May add between 1 and at least 8 Ala residues. Binds to stalled 50S ribosomal subunits.</text>
</comment>
<protein>
    <recommendedName>
        <fullName evidence="5">Rqc2 homolog RqcH</fullName>
        <shortName evidence="5">RqcH</shortName>
    </recommendedName>
</protein>
<proteinExistence type="inferred from homology"/>
<comment type="caution">
    <text evidence="7">The sequence shown here is derived from an EMBL/GenBank/DDBJ whole genome shotgun (WGS) entry which is preliminary data.</text>
</comment>
<evidence type="ECO:0000256" key="1">
    <source>
        <dbReference type="ARBA" id="ARBA00022555"/>
    </source>
</evidence>
<dbReference type="Proteomes" id="UP000051249">
    <property type="component" value="Unassembled WGS sequence"/>
</dbReference>
<dbReference type="InterPro" id="IPR043682">
    <property type="entry name" value="RqcH_bacterial"/>
</dbReference>
<dbReference type="EMBL" id="JQCQ01000001">
    <property type="protein sequence ID" value="KRO26326.1"/>
    <property type="molecule type" value="Genomic_DNA"/>
</dbReference>
<dbReference type="InterPro" id="IPR008532">
    <property type="entry name" value="NFACT_RNA-bd"/>
</dbReference>
<keyword evidence="3 5" id="KW-0694">RNA-binding</keyword>
<comment type="subunit">
    <text evidence="5">Associates with stalled 50S ribosomal subunits. Binds to RqcP.</text>
</comment>
<feature type="coiled-coil region" evidence="5">
    <location>
        <begin position="300"/>
        <end position="327"/>
    </location>
</feature>
<dbReference type="FunFam" id="2.30.310.10:FF:000004">
    <property type="entry name" value="Fibronectin-binding protein A"/>
    <property type="match status" value="1"/>
</dbReference>
<gene>
    <name evidence="5" type="primary">rqcH</name>
    <name evidence="7" type="ORF">IV88_GL000111</name>
</gene>
<dbReference type="Pfam" id="PF05833">
    <property type="entry name" value="NFACT_N"/>
    <property type="match status" value="1"/>
</dbReference>
<dbReference type="Pfam" id="PF05670">
    <property type="entry name" value="NFACT-R_1"/>
    <property type="match status" value="1"/>
</dbReference>
<keyword evidence="4 5" id="KW-0648">Protein biosynthesis</keyword>
<evidence type="ECO:0000313" key="7">
    <source>
        <dbReference type="EMBL" id="KRO26326.1"/>
    </source>
</evidence>
<sequence>MVVDSMPFDGMFTHAMTKELNTALVGGRISKIHEPFQNEVVLTVRSNRKNVPVLLSAHPNYARVQITTGNNQNPPTPTNFVMSLRKHLDGAILNDITQYTNDRIIRFHFNHRNDIGDQEILILAIEIMGRRSNIVLYEEKSGRIIDTIKHISSDQNRYRLLMPGAQYITPPDQGKVDPFSSEAEQQLSDLQSQFPNYEVLAQEILNKFQGFSKDSSLELAYRLINRPDSNTFKDYLDEYNHPNPTLFIDQKNKMHFSSTANSAFETVKSNSFGSLSELLDSFYADKANHDRVQQISKNLIRVVKNELKKNINKKKKLQKTLDNTEHADEYRIKGEILTTYLSQINRSMTEVVLDNFYDDNKPIKIALSNQLSPSQNAQKYFKRYQKEKNAVIFVGEQLDLTNQEIMFLENIETQIELAKPEDMSEIETELMEQGYMKPVNNKKKVAKNKKKITSKPEHYKTSESTDVLVGKNDRQNDQLTMKTAKKNDYWFHTKDIPGSHVIIQSDNPSDQDILEAATIAAYFSKAQNSSNVPVDYVRVKNIRKPNGSKPGFVIYEGQHTIRVNPDAELVNKLRQ</sequence>
<dbReference type="GO" id="GO:0043023">
    <property type="term" value="F:ribosomal large subunit binding"/>
    <property type="evidence" value="ECO:0007669"/>
    <property type="project" value="UniProtKB-UniRule"/>
</dbReference>
<dbReference type="GO" id="GO:0019843">
    <property type="term" value="F:rRNA binding"/>
    <property type="evidence" value="ECO:0007669"/>
    <property type="project" value="UniProtKB-UniRule"/>
</dbReference>
<reference evidence="7 8" key="1">
    <citation type="journal article" date="2015" name="Genome Announc.">
        <title>Expanding the biotechnology potential of lactobacilli through comparative genomics of 213 strains and associated genera.</title>
        <authorList>
            <person name="Sun Z."/>
            <person name="Harris H.M."/>
            <person name="McCann A."/>
            <person name="Guo C."/>
            <person name="Argimon S."/>
            <person name="Zhang W."/>
            <person name="Yang X."/>
            <person name="Jeffery I.B."/>
            <person name="Cooney J.C."/>
            <person name="Kagawa T.F."/>
            <person name="Liu W."/>
            <person name="Song Y."/>
            <person name="Salvetti E."/>
            <person name="Wrobel A."/>
            <person name="Rasinkangas P."/>
            <person name="Parkhill J."/>
            <person name="Rea M.C."/>
            <person name="O'Sullivan O."/>
            <person name="Ritari J."/>
            <person name="Douillard F.P."/>
            <person name="Paul Ross R."/>
            <person name="Yang R."/>
            <person name="Briner A.E."/>
            <person name="Felis G.E."/>
            <person name="de Vos W.M."/>
            <person name="Barrangou R."/>
            <person name="Klaenhammer T.R."/>
            <person name="Caufield P.W."/>
            <person name="Cui Y."/>
            <person name="Zhang H."/>
            <person name="O'Toole P.W."/>
        </authorList>
    </citation>
    <scope>NUCLEOTIDE SEQUENCE [LARGE SCALE GENOMIC DNA]</scope>
    <source>
        <strain evidence="7 8">DSM 23026</strain>
    </source>
</reference>
<organism evidence="7 8">
    <name type="scientific">Pediococcus argentinicus</name>
    <dbReference type="NCBI Taxonomy" id="480391"/>
    <lineage>
        <taxon>Bacteria</taxon>
        <taxon>Bacillati</taxon>
        <taxon>Bacillota</taxon>
        <taxon>Bacilli</taxon>
        <taxon>Lactobacillales</taxon>
        <taxon>Lactobacillaceae</taxon>
        <taxon>Pediococcus</taxon>
    </lineage>
</organism>
<evidence type="ECO:0000256" key="5">
    <source>
        <dbReference type="HAMAP-Rule" id="MF_00844"/>
    </source>
</evidence>
<dbReference type="GO" id="GO:1990112">
    <property type="term" value="C:RQC complex"/>
    <property type="evidence" value="ECO:0007669"/>
    <property type="project" value="TreeGrafter"/>
</dbReference>
<dbReference type="GO" id="GO:0000049">
    <property type="term" value="F:tRNA binding"/>
    <property type="evidence" value="ECO:0007669"/>
    <property type="project" value="UniProtKB-UniRule"/>
</dbReference>
<dbReference type="Gene3D" id="3.40.970.40">
    <property type="entry name" value="fibrinogen binding protein from staphylococcus aureus domain like"/>
    <property type="match status" value="1"/>
</dbReference>
<dbReference type="Gene3D" id="2.30.310.10">
    <property type="entry name" value="ibrinogen binding protein from staphylococcus aureus domain"/>
    <property type="match status" value="1"/>
</dbReference>
<evidence type="ECO:0000313" key="8">
    <source>
        <dbReference type="Proteomes" id="UP000051249"/>
    </source>
</evidence>
<dbReference type="InterPro" id="IPR051608">
    <property type="entry name" value="RQC_Subunit_NEMF"/>
</dbReference>